<gene>
    <name evidence="1" type="ORF">GLOIN_2v1886485</name>
</gene>
<proteinExistence type="predicted"/>
<organism evidence="1 2">
    <name type="scientific">Rhizophagus irregularis (strain DAOM 181602 / DAOM 197198 / MUCL 43194)</name>
    <name type="common">Arbuscular mycorrhizal fungus</name>
    <name type="synonym">Glomus intraradices</name>
    <dbReference type="NCBI Taxonomy" id="747089"/>
    <lineage>
        <taxon>Eukaryota</taxon>
        <taxon>Fungi</taxon>
        <taxon>Fungi incertae sedis</taxon>
        <taxon>Mucoromycota</taxon>
        <taxon>Glomeromycotina</taxon>
        <taxon>Glomeromycetes</taxon>
        <taxon>Glomerales</taxon>
        <taxon>Glomeraceae</taxon>
        <taxon>Rhizophagus</taxon>
    </lineage>
</organism>
<dbReference type="AlphaFoldDB" id="A0A2P4NVD1"/>
<keyword evidence="2" id="KW-1185">Reference proteome</keyword>
<dbReference type="EMBL" id="AUPC02000688">
    <property type="protein sequence ID" value="POG57101.1"/>
    <property type="molecule type" value="Genomic_DNA"/>
</dbReference>
<sequence>MTGKLSLQADGSEIDVFPLTNWGKGISPSDFIGLCFPFGFYQIGLCEDDGWMVDGGWCI</sequence>
<evidence type="ECO:0000313" key="2">
    <source>
        <dbReference type="Proteomes" id="UP000018888"/>
    </source>
</evidence>
<name>A0A2P4NVD1_RHIID</name>
<reference evidence="1 2" key="2">
    <citation type="journal article" date="2018" name="New Phytol.">
        <title>High intraspecific genome diversity in the model arbuscular mycorrhizal symbiont Rhizophagus irregularis.</title>
        <authorList>
            <person name="Chen E.C.H."/>
            <person name="Morin E."/>
            <person name="Beaudet D."/>
            <person name="Noel J."/>
            <person name="Yildirir G."/>
            <person name="Ndikumana S."/>
            <person name="Charron P."/>
            <person name="St-Onge C."/>
            <person name="Giorgi J."/>
            <person name="Kruger M."/>
            <person name="Marton T."/>
            <person name="Ropars J."/>
            <person name="Grigoriev I.V."/>
            <person name="Hainaut M."/>
            <person name="Henrissat B."/>
            <person name="Roux C."/>
            <person name="Martin F."/>
            <person name="Corradi N."/>
        </authorList>
    </citation>
    <scope>NUCLEOTIDE SEQUENCE [LARGE SCALE GENOMIC DNA]</scope>
    <source>
        <strain evidence="1 2">DAOM 197198</strain>
    </source>
</reference>
<reference evidence="1 2" key="1">
    <citation type="journal article" date="2013" name="Proc. Natl. Acad. Sci. U.S.A.">
        <title>Genome of an arbuscular mycorrhizal fungus provides insight into the oldest plant symbiosis.</title>
        <authorList>
            <person name="Tisserant E."/>
            <person name="Malbreil M."/>
            <person name="Kuo A."/>
            <person name="Kohler A."/>
            <person name="Symeonidi A."/>
            <person name="Balestrini R."/>
            <person name="Charron P."/>
            <person name="Duensing N."/>
            <person name="Frei Dit Frey N."/>
            <person name="Gianinazzi-Pearson V."/>
            <person name="Gilbert L.B."/>
            <person name="Handa Y."/>
            <person name="Herr J.R."/>
            <person name="Hijri M."/>
            <person name="Koul R."/>
            <person name="Kawaguchi M."/>
            <person name="Krajinski F."/>
            <person name="Lammers P.J."/>
            <person name="Masclaux F.G."/>
            <person name="Murat C."/>
            <person name="Morin E."/>
            <person name="Ndikumana S."/>
            <person name="Pagni M."/>
            <person name="Petitpierre D."/>
            <person name="Requena N."/>
            <person name="Rosikiewicz P."/>
            <person name="Riley R."/>
            <person name="Saito K."/>
            <person name="San Clemente H."/>
            <person name="Shapiro H."/>
            <person name="van Tuinen D."/>
            <person name="Becard G."/>
            <person name="Bonfante P."/>
            <person name="Paszkowski U."/>
            <person name="Shachar-Hill Y.Y."/>
            <person name="Tuskan G.A."/>
            <person name="Young P.W."/>
            <person name="Sanders I.R."/>
            <person name="Henrissat B."/>
            <person name="Rensing S.A."/>
            <person name="Grigoriev I.V."/>
            <person name="Corradi N."/>
            <person name="Roux C."/>
            <person name="Martin F."/>
        </authorList>
    </citation>
    <scope>NUCLEOTIDE SEQUENCE [LARGE SCALE GENOMIC DNA]</scope>
    <source>
        <strain evidence="1 2">DAOM 197198</strain>
    </source>
</reference>
<accession>A0A2P4NVD1</accession>
<comment type="caution">
    <text evidence="1">The sequence shown here is derived from an EMBL/GenBank/DDBJ whole genome shotgun (WGS) entry which is preliminary data.</text>
</comment>
<protein>
    <submittedName>
        <fullName evidence="1">Uncharacterized protein</fullName>
    </submittedName>
</protein>
<dbReference type="Proteomes" id="UP000018888">
    <property type="component" value="Unassembled WGS sequence"/>
</dbReference>
<evidence type="ECO:0000313" key="1">
    <source>
        <dbReference type="EMBL" id="POG57101.1"/>
    </source>
</evidence>